<dbReference type="Proteomes" id="UP000025171">
    <property type="component" value="Unassembled WGS sequence"/>
</dbReference>
<evidence type="ECO:0000256" key="2">
    <source>
        <dbReference type="SAM" id="Phobius"/>
    </source>
</evidence>
<evidence type="ECO:0000259" key="3">
    <source>
        <dbReference type="Pfam" id="PF25954"/>
    </source>
</evidence>
<keyword evidence="2" id="KW-0812">Transmembrane</keyword>
<gene>
    <name evidence="4" type="ORF">HJO_15299</name>
</gene>
<keyword evidence="2" id="KW-1133">Transmembrane helix</keyword>
<evidence type="ECO:0000313" key="4">
    <source>
        <dbReference type="EMBL" id="KCZ88895.1"/>
    </source>
</evidence>
<dbReference type="GO" id="GO:1990281">
    <property type="term" value="C:efflux pump complex"/>
    <property type="evidence" value="ECO:0007669"/>
    <property type="project" value="TreeGrafter"/>
</dbReference>
<evidence type="ECO:0000313" key="5">
    <source>
        <dbReference type="Proteomes" id="UP000025171"/>
    </source>
</evidence>
<reference evidence="4 5" key="1">
    <citation type="journal article" date="2014" name="Antonie Van Leeuwenhoek">
        <title>Hyphomonas beringensis sp. nov. and Hyphomonas chukchiensis sp. nov., isolated from surface seawater of the Bering Sea and Chukchi Sea.</title>
        <authorList>
            <person name="Li C."/>
            <person name="Lai Q."/>
            <person name="Li G."/>
            <person name="Dong C."/>
            <person name="Wang J."/>
            <person name="Liao Y."/>
            <person name="Shao Z."/>
        </authorList>
    </citation>
    <scope>NUCLEOTIDE SEQUENCE [LARGE SCALE GENOMIC DNA]</scope>
    <source>
        <strain evidence="4 5">MHS-2</strain>
    </source>
</reference>
<dbReference type="SUPFAM" id="SSF111369">
    <property type="entry name" value="HlyD-like secretion proteins"/>
    <property type="match status" value="1"/>
</dbReference>
<dbReference type="GO" id="GO:0015562">
    <property type="term" value="F:efflux transmembrane transporter activity"/>
    <property type="evidence" value="ECO:0007669"/>
    <property type="project" value="TreeGrafter"/>
</dbReference>
<feature type="transmembrane region" description="Helical" evidence="2">
    <location>
        <begin position="6"/>
        <end position="25"/>
    </location>
</feature>
<name>A0A059FE30_9PROT</name>
<dbReference type="NCBIfam" id="TIGR01730">
    <property type="entry name" value="RND_mfp"/>
    <property type="match status" value="1"/>
</dbReference>
<protein>
    <submittedName>
        <fullName evidence="4">RND family efflux transporter MFP subunit</fullName>
    </submittedName>
</protein>
<sequence>MNRSVYIALSLLLVILAYFGIRSLLRGSISSQSEVQVTETTNALPDAIIENVTSSMHEVLLEAKGRTAPDRTVTVKSGTTGTVIATPAKEGSFVRKGTLLCGLDVEARNARVSEAVAQRDSAQVDYDAARQLAAKGLTPANREAAAKATLDATNAAVNAAKVELSKTQIRAPFDGVFETRLAEAGDFLAPGSACGVLVDMTPVILAAEVSEAYAGRLKTGMAATARLASGETFPAKIRYISRTANGQTRTFLIEAELDTGEAVVPAGVSASLILPVDTVPATLISPALLTLSDAGELGLRYLDADDTVQFAPVKVIDEGVGGAWVTGLPETARVISMGQDYLSEGVKVKPVPAGGAVQ</sequence>
<dbReference type="Gene3D" id="2.40.50.100">
    <property type="match status" value="2"/>
</dbReference>
<evidence type="ECO:0000256" key="1">
    <source>
        <dbReference type="ARBA" id="ARBA00009477"/>
    </source>
</evidence>
<feature type="domain" description="CusB-like beta-barrel" evidence="3">
    <location>
        <begin position="205"/>
        <end position="271"/>
    </location>
</feature>
<dbReference type="PANTHER" id="PTHR30469">
    <property type="entry name" value="MULTIDRUG RESISTANCE PROTEIN MDTA"/>
    <property type="match status" value="1"/>
</dbReference>
<dbReference type="STRING" id="1280950.HJO_15299"/>
<dbReference type="RefSeq" id="WP_035618628.1">
    <property type="nucleotide sequence ID" value="NZ_ARYK01000009.1"/>
</dbReference>
<dbReference type="InterPro" id="IPR006143">
    <property type="entry name" value="RND_pump_MFP"/>
</dbReference>
<dbReference type="eggNOG" id="COG0845">
    <property type="taxonomic scope" value="Bacteria"/>
</dbReference>
<keyword evidence="2" id="KW-0472">Membrane</keyword>
<dbReference type="Gene3D" id="2.40.30.170">
    <property type="match status" value="1"/>
</dbReference>
<dbReference type="InterPro" id="IPR058792">
    <property type="entry name" value="Beta-barrel_RND_2"/>
</dbReference>
<comment type="caution">
    <text evidence="4">The sequence shown here is derived from an EMBL/GenBank/DDBJ whole genome shotgun (WGS) entry which is preliminary data.</text>
</comment>
<dbReference type="OrthoDB" id="9806939at2"/>
<proteinExistence type="inferred from homology"/>
<dbReference type="AlphaFoldDB" id="A0A059FE30"/>
<dbReference type="Pfam" id="PF25954">
    <property type="entry name" value="Beta-barrel_RND_2"/>
    <property type="match status" value="1"/>
</dbReference>
<organism evidence="4 5">
    <name type="scientific">Hyphomonas johnsonii MHS-2</name>
    <dbReference type="NCBI Taxonomy" id="1280950"/>
    <lineage>
        <taxon>Bacteria</taxon>
        <taxon>Pseudomonadati</taxon>
        <taxon>Pseudomonadota</taxon>
        <taxon>Alphaproteobacteria</taxon>
        <taxon>Hyphomonadales</taxon>
        <taxon>Hyphomonadaceae</taxon>
        <taxon>Hyphomonas</taxon>
    </lineage>
</organism>
<dbReference type="PANTHER" id="PTHR30469:SF29">
    <property type="entry name" value="BLR2860 PROTEIN"/>
    <property type="match status" value="1"/>
</dbReference>
<dbReference type="EMBL" id="ARYK01000009">
    <property type="protein sequence ID" value="KCZ88895.1"/>
    <property type="molecule type" value="Genomic_DNA"/>
</dbReference>
<accession>A0A059FE30</accession>
<keyword evidence="5" id="KW-1185">Reference proteome</keyword>
<comment type="similarity">
    <text evidence="1">Belongs to the membrane fusion protein (MFP) (TC 8.A.1) family.</text>
</comment>
<dbReference type="PATRIC" id="fig|1280950.3.peg.3072"/>